<feature type="region of interest" description="Disordered" evidence="2">
    <location>
        <begin position="41"/>
        <end position="71"/>
    </location>
</feature>
<dbReference type="GO" id="GO:0005524">
    <property type="term" value="F:ATP binding"/>
    <property type="evidence" value="ECO:0007669"/>
    <property type="project" value="InterPro"/>
</dbReference>
<name>A0A8T8SMT4_9BASI</name>
<evidence type="ECO:0000313" key="4">
    <source>
        <dbReference type="EMBL" id="KAE8244215.1"/>
    </source>
</evidence>
<sequence length="266" mass="28670">MARKALRVLALAQSFDADSSTSTPFRDECVPTKSLQLATGSNGVTETFKLPPREEVEQGSPSSDLSPSVIQPAPRPVPVWKPVLALDVAILRGNECPGAVMKARQLDALTDEEVDKLRESPLVIARCSPNTKVRLVEAAARRGKFLGMTEDGFNHTPELRPAPSVSAWIRTVRLLLVTARDIVLQDDNFSIIVAAIKAGRTVFDNIQRFFISLLVANVGEVILLLGGLGFFDAQGESVFSLSPLQTQFIKAVVVSSPAVELGLEPG</sequence>
<keyword evidence="3" id="KW-1133">Transmembrane helix</keyword>
<reference evidence="4" key="1">
    <citation type="submission" date="2016-04" db="EMBL/GenBank/DDBJ databases">
        <authorList>
            <person name="Nguyen H.D."/>
            <person name="Samba Siva P."/>
            <person name="Cullis J."/>
            <person name="Levesque C.A."/>
            <person name="Hambleton S."/>
        </authorList>
    </citation>
    <scope>NUCLEOTIDE SEQUENCE</scope>
    <source>
        <strain evidence="4">DAOMC 236416</strain>
    </source>
</reference>
<keyword evidence="3" id="KW-0472">Membrane</keyword>
<dbReference type="AlphaFoldDB" id="A0A8T8SMT4"/>
<feature type="compositionally biased region" description="Polar residues" evidence="2">
    <location>
        <begin position="59"/>
        <end position="69"/>
    </location>
</feature>
<keyword evidence="3" id="KW-0812">Transmembrane</keyword>
<dbReference type="GO" id="GO:0016887">
    <property type="term" value="F:ATP hydrolysis activity"/>
    <property type="evidence" value="ECO:0007669"/>
    <property type="project" value="InterPro"/>
</dbReference>
<dbReference type="PANTHER" id="PTHR24093">
    <property type="entry name" value="CATION TRANSPORTING ATPASE"/>
    <property type="match status" value="1"/>
</dbReference>
<evidence type="ECO:0008006" key="6">
    <source>
        <dbReference type="Google" id="ProtNLM"/>
    </source>
</evidence>
<evidence type="ECO:0000256" key="3">
    <source>
        <dbReference type="SAM" id="Phobius"/>
    </source>
</evidence>
<proteinExistence type="predicted"/>
<keyword evidence="1" id="KW-0460">Magnesium</keyword>
<dbReference type="Proteomes" id="UP000077521">
    <property type="component" value="Unassembled WGS sequence"/>
</dbReference>
<gene>
    <name evidence="4" type="ORF">A4X13_0g6756</name>
</gene>
<evidence type="ECO:0000256" key="1">
    <source>
        <dbReference type="ARBA" id="ARBA00022842"/>
    </source>
</evidence>
<keyword evidence="5" id="KW-1185">Reference proteome</keyword>
<comment type="caution">
    <text evidence="4">The sequence shown here is derived from an EMBL/GenBank/DDBJ whole genome shotgun (WGS) entry which is preliminary data.</text>
</comment>
<evidence type="ECO:0000313" key="5">
    <source>
        <dbReference type="Proteomes" id="UP000077521"/>
    </source>
</evidence>
<dbReference type="Gene3D" id="3.40.50.1000">
    <property type="entry name" value="HAD superfamily/HAD-like"/>
    <property type="match status" value="1"/>
</dbReference>
<feature type="transmembrane region" description="Helical" evidence="3">
    <location>
        <begin position="209"/>
        <end position="231"/>
    </location>
</feature>
<dbReference type="EMBL" id="LWDF02000694">
    <property type="protein sequence ID" value="KAE8244215.1"/>
    <property type="molecule type" value="Genomic_DNA"/>
</dbReference>
<dbReference type="PANTHER" id="PTHR24093:SF506">
    <property type="entry name" value="CATION-TRANSPORTING ATPASE PMA1"/>
    <property type="match status" value="1"/>
</dbReference>
<dbReference type="SUPFAM" id="SSF56784">
    <property type="entry name" value="HAD-like"/>
    <property type="match status" value="1"/>
</dbReference>
<organism evidence="4 5">
    <name type="scientific">Tilletia indica</name>
    <dbReference type="NCBI Taxonomy" id="43049"/>
    <lineage>
        <taxon>Eukaryota</taxon>
        <taxon>Fungi</taxon>
        <taxon>Dikarya</taxon>
        <taxon>Basidiomycota</taxon>
        <taxon>Ustilaginomycotina</taxon>
        <taxon>Exobasidiomycetes</taxon>
        <taxon>Tilletiales</taxon>
        <taxon>Tilletiaceae</taxon>
        <taxon>Tilletia</taxon>
    </lineage>
</organism>
<evidence type="ECO:0000256" key="2">
    <source>
        <dbReference type="SAM" id="MobiDB-lite"/>
    </source>
</evidence>
<dbReference type="InterPro" id="IPR001757">
    <property type="entry name" value="P_typ_ATPase"/>
</dbReference>
<accession>A0A8T8SMT4</accession>
<dbReference type="PRINTS" id="PR00120">
    <property type="entry name" value="HATPASE"/>
</dbReference>
<protein>
    <recommendedName>
        <fullName evidence="6">Cation-transporting P-type ATPase N-terminal domain-containing protein</fullName>
    </recommendedName>
</protein>
<dbReference type="GO" id="GO:0005388">
    <property type="term" value="F:P-type calcium transporter activity"/>
    <property type="evidence" value="ECO:0007669"/>
    <property type="project" value="TreeGrafter"/>
</dbReference>
<dbReference type="Gene3D" id="1.20.1110.10">
    <property type="entry name" value="Calcium-transporting ATPase, transmembrane domain"/>
    <property type="match status" value="1"/>
</dbReference>
<dbReference type="InterPro" id="IPR036412">
    <property type="entry name" value="HAD-like_sf"/>
</dbReference>
<dbReference type="GO" id="GO:0005886">
    <property type="term" value="C:plasma membrane"/>
    <property type="evidence" value="ECO:0007669"/>
    <property type="project" value="TreeGrafter"/>
</dbReference>
<reference evidence="4" key="2">
    <citation type="journal article" date="2019" name="IMA Fungus">
        <title>Genome sequencing and comparison of five Tilletia species to identify candidate genes for the detection of regulated species infecting wheat.</title>
        <authorList>
            <person name="Nguyen H.D.T."/>
            <person name="Sultana T."/>
            <person name="Kesanakurti P."/>
            <person name="Hambleton S."/>
        </authorList>
    </citation>
    <scope>NUCLEOTIDE SEQUENCE</scope>
    <source>
        <strain evidence="4">DAOMC 236416</strain>
    </source>
</reference>
<dbReference type="InterPro" id="IPR023214">
    <property type="entry name" value="HAD_sf"/>
</dbReference>